<accession>A0M5S1</accession>
<dbReference type="KEGG" id="gfo:GFO_3021"/>
<reference evidence="1 2" key="1">
    <citation type="journal article" date="2006" name="Environ. Microbiol.">
        <title>Whole genome analysis of the marine Bacteroidetes'Gramella forsetii' reveals adaptations to degradation of polymeric organic matter.</title>
        <authorList>
            <person name="Bauer M."/>
            <person name="Kube M."/>
            <person name="Teeling H."/>
            <person name="Richter M."/>
            <person name="Lombardot T."/>
            <person name="Allers E."/>
            <person name="Wuerdemann C.A."/>
            <person name="Quast C."/>
            <person name="Kuhl H."/>
            <person name="Knaust F."/>
            <person name="Woebken D."/>
            <person name="Bischof K."/>
            <person name="Mussmann M."/>
            <person name="Choudhuri J.V."/>
            <person name="Meyer F."/>
            <person name="Reinhardt R."/>
            <person name="Amann R.I."/>
            <person name="Gloeckner F.O."/>
        </authorList>
    </citation>
    <scope>NUCLEOTIDE SEQUENCE [LARGE SCALE GENOMIC DNA]</scope>
    <source>
        <strain evidence="1 2">KT0803</strain>
    </source>
</reference>
<protein>
    <submittedName>
        <fullName evidence="1">Uncharacterized protein</fullName>
    </submittedName>
</protein>
<dbReference type="STRING" id="411154.GFO_3021"/>
<sequence length="60" mass="6761">MNRMVLKSGPANGKNGQYYNQITWTKNPDGSVTQNWEIYDMAGNITSNAFIGEYRKKGSD</sequence>
<proteinExistence type="predicted"/>
<gene>
    <name evidence="1" type="ordered locus">GFO_3021</name>
</gene>
<dbReference type="AlphaFoldDB" id="A0M5S1"/>
<dbReference type="HOGENOM" id="CLU_2935042_0_0_10"/>
<dbReference type="EMBL" id="CU207366">
    <property type="protein sequence ID" value="CAL67966.1"/>
    <property type="molecule type" value="Genomic_DNA"/>
</dbReference>
<evidence type="ECO:0000313" key="1">
    <source>
        <dbReference type="EMBL" id="CAL67966.1"/>
    </source>
</evidence>
<evidence type="ECO:0000313" key="2">
    <source>
        <dbReference type="Proteomes" id="UP000000755"/>
    </source>
</evidence>
<organism evidence="1 2">
    <name type="scientific">Christiangramia forsetii (strain DSM 17595 / CGMCC 1.15422 / KT0803)</name>
    <name type="common">Gramella forsetii</name>
    <dbReference type="NCBI Taxonomy" id="411154"/>
    <lineage>
        <taxon>Bacteria</taxon>
        <taxon>Pseudomonadati</taxon>
        <taxon>Bacteroidota</taxon>
        <taxon>Flavobacteriia</taxon>
        <taxon>Flavobacteriales</taxon>
        <taxon>Flavobacteriaceae</taxon>
        <taxon>Christiangramia</taxon>
    </lineage>
</organism>
<name>A0M5S1_CHRFK</name>
<dbReference type="Proteomes" id="UP000000755">
    <property type="component" value="Chromosome"/>
</dbReference>